<accession>A0A6I7HJ73</accession>
<dbReference type="EMBL" id="QPIX01000008">
    <property type="protein sequence ID" value="RCW22560.1"/>
    <property type="molecule type" value="Genomic_DNA"/>
</dbReference>
<keyword evidence="2" id="KW-1185">Reference proteome</keyword>
<name>A0A6I7HJ73_9HYPH</name>
<sequence length="240" mass="26661">MRCITRNLQSALSLIVVAALSGCDMLGFHEWQWRQKLTVSVMTPEGMKTGSSVVSVNVYATPSWWGLGDFKGAGGGSLSGESVTVDLGNGRYLFALLKDYSYETARETFIPNGEQPRTKAEATAAYDRLERMRGSRDLQREYYPLLVTFDDIHNPTSLRRVDPGDLTASFGPDYRLNAITLSITDEPVTEGRVETVLEWLAAIGRERPTLIPNTPLLRENATDPDIQYLTPGAFSTELYK</sequence>
<dbReference type="Proteomes" id="UP000252582">
    <property type="component" value="Unassembled WGS sequence"/>
</dbReference>
<dbReference type="PROSITE" id="PS51257">
    <property type="entry name" value="PROKAR_LIPOPROTEIN"/>
    <property type="match status" value="1"/>
</dbReference>
<comment type="caution">
    <text evidence="1">The sequence shown here is derived from an EMBL/GenBank/DDBJ whole genome shotgun (WGS) entry which is preliminary data.</text>
</comment>
<dbReference type="AlphaFoldDB" id="A0A6I7HJ73"/>
<proteinExistence type="predicted"/>
<evidence type="ECO:0000313" key="2">
    <source>
        <dbReference type="Proteomes" id="UP000252582"/>
    </source>
</evidence>
<evidence type="ECO:0000313" key="1">
    <source>
        <dbReference type="EMBL" id="RCW22560.1"/>
    </source>
</evidence>
<reference evidence="1 2" key="1">
    <citation type="submission" date="2018-07" db="EMBL/GenBank/DDBJ databases">
        <title>Genomic Encyclopedia of Type Strains, Phase IV (KMG-IV): sequencing the most valuable type-strain genomes for metagenomic binning, comparative biology and taxonomic classification.</title>
        <authorList>
            <person name="Goeker M."/>
        </authorList>
    </citation>
    <scope>NUCLEOTIDE SEQUENCE [LARGE SCALE GENOMIC DNA]</scope>
    <source>
        <strain evidence="1 2">DSM 25528</strain>
    </source>
</reference>
<organism evidence="1 2">
    <name type="scientific">Ciceribacter lividus</name>
    <dbReference type="NCBI Taxonomy" id="1197950"/>
    <lineage>
        <taxon>Bacteria</taxon>
        <taxon>Pseudomonadati</taxon>
        <taxon>Pseudomonadota</taxon>
        <taxon>Alphaproteobacteria</taxon>
        <taxon>Hyphomicrobiales</taxon>
        <taxon>Rhizobiaceae</taxon>
        <taxon>Ciceribacter</taxon>
    </lineage>
</organism>
<gene>
    <name evidence="1" type="ORF">DFR48_10882</name>
</gene>
<protein>
    <submittedName>
        <fullName evidence="1">Uncharacterized protein</fullName>
    </submittedName>
</protein>